<proteinExistence type="predicted"/>
<keyword evidence="3" id="KW-1185">Reference proteome</keyword>
<evidence type="ECO:0000256" key="1">
    <source>
        <dbReference type="SAM" id="Phobius"/>
    </source>
</evidence>
<protein>
    <submittedName>
        <fullName evidence="2">Uncharacterized protein</fullName>
    </submittedName>
</protein>
<sequence length="59" mass="6889">MDGFEERCMTNADLFTLICMFFSLMVTLDICTWCMDELGRYVWLGVRCLRQYYGLEAGG</sequence>
<organism evidence="2 3">
    <name type="scientific">Nelumbo nucifera</name>
    <name type="common">Sacred lotus</name>
    <dbReference type="NCBI Taxonomy" id="4432"/>
    <lineage>
        <taxon>Eukaryota</taxon>
        <taxon>Viridiplantae</taxon>
        <taxon>Streptophyta</taxon>
        <taxon>Embryophyta</taxon>
        <taxon>Tracheophyta</taxon>
        <taxon>Spermatophyta</taxon>
        <taxon>Magnoliopsida</taxon>
        <taxon>Proteales</taxon>
        <taxon>Nelumbonaceae</taxon>
        <taxon>Nelumbo</taxon>
    </lineage>
</organism>
<comment type="caution">
    <text evidence="2">The sequence shown here is derived from an EMBL/GenBank/DDBJ whole genome shotgun (WGS) entry which is preliminary data.</text>
</comment>
<keyword evidence="1" id="KW-0472">Membrane</keyword>
<accession>A0A822XH14</accession>
<feature type="transmembrane region" description="Helical" evidence="1">
    <location>
        <begin position="14"/>
        <end position="35"/>
    </location>
</feature>
<reference evidence="2 3" key="1">
    <citation type="journal article" date="2020" name="Mol. Biol. Evol.">
        <title>Distinct Expression and Methylation Patterns for Genes with Different Fates following a Single Whole-Genome Duplication in Flowering Plants.</title>
        <authorList>
            <person name="Shi T."/>
            <person name="Rahmani R.S."/>
            <person name="Gugger P.F."/>
            <person name="Wang M."/>
            <person name="Li H."/>
            <person name="Zhang Y."/>
            <person name="Li Z."/>
            <person name="Wang Q."/>
            <person name="Van de Peer Y."/>
            <person name="Marchal K."/>
            <person name="Chen J."/>
        </authorList>
    </citation>
    <scope>NUCLEOTIDE SEQUENCE [LARGE SCALE GENOMIC DNA]</scope>
    <source>
        <tissue evidence="2">Leaf</tissue>
    </source>
</reference>
<dbReference type="EMBL" id="DUZY01000001">
    <property type="protein sequence ID" value="DAD18296.1"/>
    <property type="molecule type" value="Genomic_DNA"/>
</dbReference>
<dbReference type="Proteomes" id="UP000607653">
    <property type="component" value="Unassembled WGS sequence"/>
</dbReference>
<keyword evidence="1" id="KW-0812">Transmembrane</keyword>
<evidence type="ECO:0000313" key="2">
    <source>
        <dbReference type="EMBL" id="DAD18296.1"/>
    </source>
</evidence>
<dbReference type="AlphaFoldDB" id="A0A822XH14"/>
<name>A0A822XH14_NELNU</name>
<evidence type="ECO:0000313" key="3">
    <source>
        <dbReference type="Proteomes" id="UP000607653"/>
    </source>
</evidence>
<gene>
    <name evidence="2" type="ORF">HUJ06_019759</name>
</gene>
<keyword evidence="1" id="KW-1133">Transmembrane helix</keyword>